<dbReference type="PANTHER" id="PTHR43792">
    <property type="entry name" value="GNAT FAMILY, PUTATIVE (AFU_ORTHOLOGUE AFUA_3G00765)-RELATED-RELATED"/>
    <property type="match status" value="1"/>
</dbReference>
<feature type="domain" description="N-acetyltransferase" evidence="1">
    <location>
        <begin position="8"/>
        <end position="167"/>
    </location>
</feature>
<dbReference type="InterPro" id="IPR051531">
    <property type="entry name" value="N-acetyltransferase"/>
</dbReference>
<protein>
    <submittedName>
        <fullName evidence="2">GNAT family N-acetyltransferase</fullName>
    </submittedName>
</protein>
<accession>A0ABS5G135</accession>
<evidence type="ECO:0000313" key="2">
    <source>
        <dbReference type="EMBL" id="MBR1135035.1"/>
    </source>
</evidence>
<dbReference type="Pfam" id="PF13302">
    <property type="entry name" value="Acetyltransf_3"/>
    <property type="match status" value="1"/>
</dbReference>
<name>A0ABS5G135_9BRAD</name>
<evidence type="ECO:0000259" key="1">
    <source>
        <dbReference type="PROSITE" id="PS51186"/>
    </source>
</evidence>
<dbReference type="InterPro" id="IPR000182">
    <property type="entry name" value="GNAT_dom"/>
</dbReference>
<dbReference type="Proteomes" id="UP001314635">
    <property type="component" value="Unassembled WGS sequence"/>
</dbReference>
<dbReference type="PROSITE" id="PS51186">
    <property type="entry name" value="GNAT"/>
    <property type="match status" value="1"/>
</dbReference>
<reference evidence="3" key="1">
    <citation type="journal article" date="2021" name="ISME J.">
        <title>Evolutionary origin and ecological implication of a unique nif island in free-living Bradyrhizobium lineages.</title>
        <authorList>
            <person name="Tao J."/>
        </authorList>
    </citation>
    <scope>NUCLEOTIDE SEQUENCE [LARGE SCALE GENOMIC DNA]</scope>
    <source>
        <strain evidence="3">SZCCT0094</strain>
    </source>
</reference>
<keyword evidence="3" id="KW-1185">Reference proteome</keyword>
<dbReference type="InterPro" id="IPR016181">
    <property type="entry name" value="Acyl_CoA_acyltransferase"/>
</dbReference>
<evidence type="ECO:0000313" key="3">
    <source>
        <dbReference type="Proteomes" id="UP001314635"/>
    </source>
</evidence>
<sequence>MILATDRLALREWRDDDRAPFAAMSADPEVMKFIRALPTREACDQWIDFQIAHQAEHGFCFWVVESRATGAFLGATGLFRVFFDAPFTPAVEIGWRLARATWGQGIATEAARAALDFGFDKLNLDQIVAYAAPANAASQKVMRKLGMIRDEVSDFDHPRVEEGSPLRRQVMYRLARQAWVDASR</sequence>
<proteinExistence type="predicted"/>
<dbReference type="EMBL" id="JAFCLK010000004">
    <property type="protein sequence ID" value="MBR1135035.1"/>
    <property type="molecule type" value="Genomic_DNA"/>
</dbReference>
<dbReference type="Gene3D" id="3.40.630.30">
    <property type="match status" value="1"/>
</dbReference>
<gene>
    <name evidence="2" type="ORF">JQ619_04585</name>
</gene>
<dbReference type="SUPFAM" id="SSF55729">
    <property type="entry name" value="Acyl-CoA N-acyltransferases (Nat)"/>
    <property type="match status" value="1"/>
</dbReference>
<comment type="caution">
    <text evidence="2">The sequence shown here is derived from an EMBL/GenBank/DDBJ whole genome shotgun (WGS) entry which is preliminary data.</text>
</comment>
<dbReference type="PANTHER" id="PTHR43792:SF1">
    <property type="entry name" value="N-ACETYLTRANSFERASE DOMAIN-CONTAINING PROTEIN"/>
    <property type="match status" value="1"/>
</dbReference>
<dbReference type="RefSeq" id="WP_172236163.1">
    <property type="nucleotide sequence ID" value="NZ_JABFDP010000007.1"/>
</dbReference>
<organism evidence="2 3">
    <name type="scientific">Bradyrhizobium denitrificans</name>
    <dbReference type="NCBI Taxonomy" id="2734912"/>
    <lineage>
        <taxon>Bacteria</taxon>
        <taxon>Pseudomonadati</taxon>
        <taxon>Pseudomonadota</taxon>
        <taxon>Alphaproteobacteria</taxon>
        <taxon>Hyphomicrobiales</taxon>
        <taxon>Nitrobacteraceae</taxon>
        <taxon>Bradyrhizobium</taxon>
    </lineage>
</organism>